<name>A0A3R6WH98_9STRA</name>
<reference evidence="2 3" key="1">
    <citation type="submission" date="2018-08" db="EMBL/GenBank/DDBJ databases">
        <title>Aphanomyces genome sequencing and annotation.</title>
        <authorList>
            <person name="Minardi D."/>
            <person name="Oidtmann B."/>
            <person name="Van Der Giezen M."/>
            <person name="Studholme D.J."/>
        </authorList>
    </citation>
    <scope>NUCLEOTIDE SEQUENCE [LARGE SCALE GENOMIC DNA]</scope>
    <source>
        <strain evidence="2 3">NJM0002</strain>
    </source>
</reference>
<proteinExistence type="predicted"/>
<dbReference type="Pfam" id="PF06071">
    <property type="entry name" value="YchF-GTPase_C"/>
    <property type="match status" value="1"/>
</dbReference>
<dbReference type="Proteomes" id="UP000285060">
    <property type="component" value="Unassembled WGS sequence"/>
</dbReference>
<dbReference type="EMBL" id="QUSY01001211">
    <property type="protein sequence ID" value="RHY25713.1"/>
    <property type="molecule type" value="Genomic_DNA"/>
</dbReference>
<evidence type="ECO:0000259" key="1">
    <source>
        <dbReference type="Pfam" id="PF06071"/>
    </source>
</evidence>
<evidence type="ECO:0000313" key="2">
    <source>
        <dbReference type="EMBL" id="RHY25713.1"/>
    </source>
</evidence>
<sequence>MDTVQELLEANKSIASKSDWTAPEVEKINELIPGTCGRLRVCDFMVAAAITTKPIIYLVNLTKRDFIRKGNKWLVPIKQWVDSHGGGVMIPFSVEFEQELWEKQKANKEFVPEVPSVLPRIIKVGYVDRLAVASHDDSPVVSFDDFKELSEGDKKGMAKVKAAGKYRQEGKTYVVQDGDIIHFQFNVTNKKK</sequence>
<keyword evidence="3" id="KW-1185">Reference proteome</keyword>
<feature type="domain" description="YchF C-terminal" evidence="1">
    <location>
        <begin position="139"/>
        <end position="186"/>
    </location>
</feature>
<dbReference type="InterPro" id="IPR013029">
    <property type="entry name" value="YchF_C"/>
</dbReference>
<protein>
    <recommendedName>
        <fullName evidence="1">YchF C-terminal domain-containing protein</fullName>
    </recommendedName>
</protein>
<comment type="caution">
    <text evidence="2">The sequence shown here is derived from an EMBL/GenBank/DDBJ whole genome shotgun (WGS) entry which is preliminary data.</text>
</comment>
<gene>
    <name evidence="2" type="ORF">DYB32_008147</name>
</gene>
<dbReference type="Gene3D" id="3.10.20.30">
    <property type="match status" value="1"/>
</dbReference>
<dbReference type="Gene3D" id="3.40.50.300">
    <property type="entry name" value="P-loop containing nucleotide triphosphate hydrolases"/>
    <property type="match status" value="1"/>
</dbReference>
<dbReference type="InterPro" id="IPR012676">
    <property type="entry name" value="TGS-like"/>
</dbReference>
<dbReference type="GO" id="GO:0005737">
    <property type="term" value="C:cytoplasm"/>
    <property type="evidence" value="ECO:0007669"/>
    <property type="project" value="TreeGrafter"/>
</dbReference>
<dbReference type="AlphaFoldDB" id="A0A3R6WH98"/>
<dbReference type="PANTHER" id="PTHR23305">
    <property type="entry name" value="OBG GTPASE FAMILY"/>
    <property type="match status" value="1"/>
</dbReference>
<dbReference type="InterPro" id="IPR012675">
    <property type="entry name" value="Beta-grasp_dom_sf"/>
</dbReference>
<evidence type="ECO:0000313" key="3">
    <source>
        <dbReference type="Proteomes" id="UP000285060"/>
    </source>
</evidence>
<accession>A0A3R6WH98</accession>
<dbReference type="SUPFAM" id="SSF81271">
    <property type="entry name" value="TGS-like"/>
    <property type="match status" value="1"/>
</dbReference>
<organism evidence="2 3">
    <name type="scientific">Aphanomyces invadans</name>
    <dbReference type="NCBI Taxonomy" id="157072"/>
    <lineage>
        <taxon>Eukaryota</taxon>
        <taxon>Sar</taxon>
        <taxon>Stramenopiles</taxon>
        <taxon>Oomycota</taxon>
        <taxon>Saprolegniomycetes</taxon>
        <taxon>Saprolegniales</taxon>
        <taxon>Verrucalvaceae</taxon>
        <taxon>Aphanomyces</taxon>
    </lineage>
</organism>
<dbReference type="PANTHER" id="PTHR23305:SF7">
    <property type="entry name" value="OBG-TYPE G DOMAIN-CONTAINING PROTEIN"/>
    <property type="match status" value="1"/>
</dbReference>
<dbReference type="GO" id="GO:0016887">
    <property type="term" value="F:ATP hydrolysis activity"/>
    <property type="evidence" value="ECO:0007669"/>
    <property type="project" value="TreeGrafter"/>
</dbReference>
<dbReference type="InterPro" id="IPR027417">
    <property type="entry name" value="P-loop_NTPase"/>
</dbReference>
<dbReference type="VEuPathDB" id="FungiDB:H310_12678"/>